<dbReference type="AlphaFoldDB" id="A0A840C0H8"/>
<evidence type="ECO:0000256" key="4">
    <source>
        <dbReference type="ARBA" id="ARBA00022989"/>
    </source>
</evidence>
<feature type="transmembrane region" description="Helical" evidence="6">
    <location>
        <begin position="288"/>
        <end position="311"/>
    </location>
</feature>
<feature type="transmembrane region" description="Helical" evidence="6">
    <location>
        <begin position="65"/>
        <end position="87"/>
    </location>
</feature>
<evidence type="ECO:0000256" key="6">
    <source>
        <dbReference type="SAM" id="Phobius"/>
    </source>
</evidence>
<evidence type="ECO:0000256" key="2">
    <source>
        <dbReference type="ARBA" id="ARBA00022475"/>
    </source>
</evidence>
<dbReference type="RefSeq" id="WP_245258862.1">
    <property type="nucleotide sequence ID" value="NZ_JACIEN010000001.1"/>
</dbReference>
<accession>A0A840C0H8</accession>
<dbReference type="GO" id="GO:0005886">
    <property type="term" value="C:plasma membrane"/>
    <property type="evidence" value="ECO:0007669"/>
    <property type="project" value="UniProtKB-SubCell"/>
</dbReference>
<gene>
    <name evidence="7" type="ORF">GGR16_001492</name>
</gene>
<evidence type="ECO:0000313" key="7">
    <source>
        <dbReference type="EMBL" id="MBB4016486.1"/>
    </source>
</evidence>
<keyword evidence="3 6" id="KW-0812">Transmembrane</keyword>
<dbReference type="EMBL" id="JACIEN010000001">
    <property type="protein sequence ID" value="MBB4016486.1"/>
    <property type="molecule type" value="Genomic_DNA"/>
</dbReference>
<feature type="transmembrane region" description="Helical" evidence="6">
    <location>
        <begin position="216"/>
        <end position="237"/>
    </location>
</feature>
<keyword evidence="4 6" id="KW-1133">Transmembrane helix</keyword>
<protein>
    <submittedName>
        <fullName evidence="7">Uncharacterized protein</fullName>
    </submittedName>
</protein>
<name>A0A840C0H8_9HYPH</name>
<dbReference type="InterPro" id="IPR022791">
    <property type="entry name" value="L-PG_synthase/AglD"/>
</dbReference>
<reference evidence="7 8" key="1">
    <citation type="submission" date="2020-08" db="EMBL/GenBank/DDBJ databases">
        <title>Genomic Encyclopedia of Type Strains, Phase IV (KMG-IV): sequencing the most valuable type-strain genomes for metagenomic binning, comparative biology and taxonomic classification.</title>
        <authorList>
            <person name="Goeker M."/>
        </authorList>
    </citation>
    <scope>NUCLEOTIDE SEQUENCE [LARGE SCALE GENOMIC DNA]</scope>
    <source>
        <strain evidence="7 8">DSM 103737</strain>
    </source>
</reference>
<comment type="subcellular location">
    <subcellularLocation>
        <location evidence="1">Cell membrane</location>
        <topology evidence="1">Multi-pass membrane protein</topology>
    </subcellularLocation>
</comment>
<feature type="transmembrane region" description="Helical" evidence="6">
    <location>
        <begin position="175"/>
        <end position="196"/>
    </location>
</feature>
<comment type="caution">
    <text evidence="7">The sequence shown here is derived from an EMBL/GenBank/DDBJ whole genome shotgun (WGS) entry which is preliminary data.</text>
</comment>
<sequence>MQHDVAAEGREPRRGGAARPLWRRWQTWAVLAAVTLAGVLLYRTLSRYSMEELVASVAAVPMARLLGAAGFAAASYLCLTGFDFLALRSVGRPLPYPRVALASFISLSIGHNIGVAFLSSGAVRYRFYSRWGLGAADIAKVILFCGVTVGVGLATLGGIALLLRPGLAQDVTGLGRSLAFAVGIGCICVPLAYLGLAAFVRRPVGIGRWRLAPPRPLLALAQIAVGAANFACVAGCLHQAISAVVETGYLEVAAVYVIANVTALISHVPGGLGVIESVVAFLMPRADLIGALLVFRFVYFLAPLTLGLTLFGATELVFRAKASGATAAGERGRRES</sequence>
<evidence type="ECO:0000256" key="1">
    <source>
        <dbReference type="ARBA" id="ARBA00004651"/>
    </source>
</evidence>
<feature type="transmembrane region" description="Helical" evidence="6">
    <location>
        <begin position="249"/>
        <end position="268"/>
    </location>
</feature>
<keyword evidence="5 6" id="KW-0472">Membrane</keyword>
<evidence type="ECO:0000256" key="3">
    <source>
        <dbReference type="ARBA" id="ARBA00022692"/>
    </source>
</evidence>
<feature type="transmembrane region" description="Helical" evidence="6">
    <location>
        <begin position="28"/>
        <end position="45"/>
    </location>
</feature>
<dbReference type="Proteomes" id="UP000577362">
    <property type="component" value="Unassembled WGS sequence"/>
</dbReference>
<dbReference type="Pfam" id="PF03706">
    <property type="entry name" value="LPG_synthase_TM"/>
    <property type="match status" value="1"/>
</dbReference>
<feature type="transmembrane region" description="Helical" evidence="6">
    <location>
        <begin position="138"/>
        <end position="163"/>
    </location>
</feature>
<keyword evidence="8" id="KW-1185">Reference proteome</keyword>
<organism evidence="7 8">
    <name type="scientific">Chelatococcus caeni</name>
    <dbReference type="NCBI Taxonomy" id="1348468"/>
    <lineage>
        <taxon>Bacteria</taxon>
        <taxon>Pseudomonadati</taxon>
        <taxon>Pseudomonadota</taxon>
        <taxon>Alphaproteobacteria</taxon>
        <taxon>Hyphomicrobiales</taxon>
        <taxon>Chelatococcaceae</taxon>
        <taxon>Chelatococcus</taxon>
    </lineage>
</organism>
<feature type="transmembrane region" description="Helical" evidence="6">
    <location>
        <begin position="99"/>
        <end position="118"/>
    </location>
</feature>
<evidence type="ECO:0000313" key="8">
    <source>
        <dbReference type="Proteomes" id="UP000577362"/>
    </source>
</evidence>
<evidence type="ECO:0000256" key="5">
    <source>
        <dbReference type="ARBA" id="ARBA00023136"/>
    </source>
</evidence>
<proteinExistence type="predicted"/>
<keyword evidence="2" id="KW-1003">Cell membrane</keyword>